<evidence type="ECO:0000313" key="3">
    <source>
        <dbReference type="Proteomes" id="UP000832072"/>
    </source>
</evidence>
<dbReference type="EMBL" id="OM638103">
    <property type="protein sequence ID" value="UNY46967.1"/>
    <property type="molecule type" value="Genomic_DNA"/>
</dbReference>
<protein>
    <submittedName>
        <fullName evidence="2">Uncharacterized protein</fullName>
    </submittedName>
</protein>
<proteinExistence type="predicted"/>
<evidence type="ECO:0000256" key="1">
    <source>
        <dbReference type="SAM" id="Coils"/>
    </source>
</evidence>
<evidence type="ECO:0000313" key="2">
    <source>
        <dbReference type="EMBL" id="UNY46967.1"/>
    </source>
</evidence>
<sequence length="127" mass="15187">MMLTKSYLKAYALFGKDKVTGVLYGYVEHSFSMGLSQTDVRRWPIQAYDVKLNKELTSRDLSEQKKYQERLLANLERDRKSLSDKYPQLEFFIVRLNSKNCPVIIDWKAFHKAEGKYDRRNVKWRKK</sequence>
<reference evidence="2 3" key="1">
    <citation type="submission" date="2022-02" db="EMBL/GenBank/DDBJ databases">
        <authorList>
            <person name="Tian F."/>
            <person name="Li J."/>
            <person name="Li F."/>
            <person name="Tong Y."/>
        </authorList>
    </citation>
    <scope>NUCLEOTIDE SEQUENCE [LARGE SCALE GENOMIC DNA]</scope>
</reference>
<name>A0AAE9GB10_9CAUD</name>
<keyword evidence="1" id="KW-0175">Coiled coil</keyword>
<organism evidence="2 3">
    <name type="scientific">Cronobacter phage LPCS28</name>
    <dbReference type="NCBI Taxonomy" id="2924885"/>
    <lineage>
        <taxon>Viruses</taxon>
        <taxon>Duplodnaviria</taxon>
        <taxon>Heunggongvirae</taxon>
        <taxon>Uroviricota</taxon>
        <taxon>Caudoviricetes</taxon>
        <taxon>Pantevenvirales</taxon>
        <taxon>Straboviridae</taxon>
        <taxon>Nanhuvirus</taxon>
        <taxon>Nanhuvirus LPCS28</taxon>
    </lineage>
</organism>
<dbReference type="Proteomes" id="UP000832072">
    <property type="component" value="Segment"/>
</dbReference>
<feature type="coiled-coil region" evidence="1">
    <location>
        <begin position="58"/>
        <end position="85"/>
    </location>
</feature>
<gene>
    <name evidence="2" type="ORF">EHEKIMEA_00084</name>
</gene>
<accession>A0AAE9GB10</accession>
<keyword evidence="3" id="KW-1185">Reference proteome</keyword>